<evidence type="ECO:0000256" key="1">
    <source>
        <dbReference type="SAM" id="MobiDB-lite"/>
    </source>
</evidence>
<feature type="region of interest" description="Disordered" evidence="1">
    <location>
        <begin position="27"/>
        <end position="59"/>
    </location>
</feature>
<keyword evidence="4" id="KW-1185">Reference proteome</keyword>
<dbReference type="Proteomes" id="UP000654918">
    <property type="component" value="Unassembled WGS sequence"/>
</dbReference>
<comment type="caution">
    <text evidence="3">The sequence shown here is derived from an EMBL/GenBank/DDBJ whole genome shotgun (WGS) entry which is preliminary data.</text>
</comment>
<evidence type="ECO:0000313" key="3">
    <source>
        <dbReference type="EMBL" id="KAF6830899.1"/>
    </source>
</evidence>
<organism evidence="3 4">
    <name type="scientific">Colletotrichum plurivorum</name>
    <dbReference type="NCBI Taxonomy" id="2175906"/>
    <lineage>
        <taxon>Eukaryota</taxon>
        <taxon>Fungi</taxon>
        <taxon>Dikarya</taxon>
        <taxon>Ascomycota</taxon>
        <taxon>Pezizomycotina</taxon>
        <taxon>Sordariomycetes</taxon>
        <taxon>Hypocreomycetidae</taxon>
        <taxon>Glomerellales</taxon>
        <taxon>Glomerellaceae</taxon>
        <taxon>Colletotrichum</taxon>
        <taxon>Colletotrichum orchidearum species complex</taxon>
    </lineage>
</organism>
<keyword evidence="2" id="KW-0472">Membrane</keyword>
<keyword evidence="2" id="KW-0812">Transmembrane</keyword>
<accession>A0A8H6NEX9</accession>
<dbReference type="EMBL" id="WIGO01000088">
    <property type="protein sequence ID" value="KAF6830899.1"/>
    <property type="molecule type" value="Genomic_DNA"/>
</dbReference>
<gene>
    <name evidence="3" type="ORF">CPLU01_07088</name>
</gene>
<dbReference type="AlphaFoldDB" id="A0A8H6NEX9"/>
<evidence type="ECO:0000313" key="4">
    <source>
        <dbReference type="Proteomes" id="UP000654918"/>
    </source>
</evidence>
<evidence type="ECO:0000256" key="2">
    <source>
        <dbReference type="SAM" id="Phobius"/>
    </source>
</evidence>
<keyword evidence="2" id="KW-1133">Transmembrane helix</keyword>
<sequence length="123" mass="13290">MGIPLAVSAESPKVPKCHIPHVTPKRAAVITPHKGARGPGPAPDVAPPQDTDTGPSLSGCHFPHSERRIGFLGTVLSLAGILLVMRKMIFVRWNLEKERKISSRLKSPRLYCGPSTWVIALAL</sequence>
<reference evidence="3" key="1">
    <citation type="journal article" date="2020" name="Phytopathology">
        <title>Genome Sequence Resources of Colletotrichum truncatum, C. plurivorum, C. musicola, and C. sojae: Four Species Pathogenic to Soybean (Glycine max).</title>
        <authorList>
            <person name="Rogerio F."/>
            <person name="Boufleur T.R."/>
            <person name="Ciampi-Guillardi M."/>
            <person name="Sukno S.A."/>
            <person name="Thon M.R."/>
            <person name="Massola Junior N.S."/>
            <person name="Baroncelli R."/>
        </authorList>
    </citation>
    <scope>NUCLEOTIDE SEQUENCE</scope>
    <source>
        <strain evidence="3">LFN00145</strain>
    </source>
</reference>
<feature type="transmembrane region" description="Helical" evidence="2">
    <location>
        <begin position="69"/>
        <end position="90"/>
    </location>
</feature>
<proteinExistence type="predicted"/>
<name>A0A8H6NEX9_9PEZI</name>
<protein>
    <submittedName>
        <fullName evidence="3">Uncharacterized protein</fullName>
    </submittedName>
</protein>